<evidence type="ECO:0000313" key="2">
    <source>
        <dbReference type="Proteomes" id="UP000586119"/>
    </source>
</evidence>
<dbReference type="EMBL" id="JACCDF010000002">
    <property type="protein sequence ID" value="NYS59735.1"/>
    <property type="molecule type" value="Genomic_DNA"/>
</dbReference>
<keyword evidence="2" id="KW-1185">Reference proteome</keyword>
<name>A0A7Z0LIW4_9GAMM</name>
<proteinExistence type="predicted"/>
<organism evidence="1 2">
    <name type="scientific">Vreelandella salicampi</name>
    <dbReference type="NCBI Taxonomy" id="1449798"/>
    <lineage>
        <taxon>Bacteria</taxon>
        <taxon>Pseudomonadati</taxon>
        <taxon>Pseudomonadota</taxon>
        <taxon>Gammaproteobacteria</taxon>
        <taxon>Oceanospirillales</taxon>
        <taxon>Halomonadaceae</taxon>
        <taxon>Vreelandella</taxon>
    </lineage>
</organism>
<dbReference type="AlphaFoldDB" id="A0A7Z0LIW4"/>
<dbReference type="RefSeq" id="WP_179929088.1">
    <property type="nucleotide sequence ID" value="NZ_JACCDF010000002.1"/>
</dbReference>
<sequence length="118" mass="13813">MSQAITNISAYEVIYDLIPKLNTMKKEVNTTLKVMVEKCKTAEQKARYESLQQEFELELMMIRLNLEHLLNRYETELEAVAQDKRRDVYLALDSHEATAIESAKSLYQRLQALTQTER</sequence>
<accession>A0A7Z0LIW4</accession>
<protein>
    <submittedName>
        <fullName evidence="1">Uncharacterized protein</fullName>
    </submittedName>
</protein>
<gene>
    <name evidence="1" type="ORF">HZS81_03015</name>
</gene>
<reference evidence="1 2" key="1">
    <citation type="journal article" date="2015" name="Int. J. Syst. Evol. Microbiol.">
        <title>Halomonas salicampi sp. nov., a halotolerant and alkalitolerant bacterium isolated from a saltern soil.</title>
        <authorList>
            <person name="Lee J.C."/>
            <person name="Kim Y.S."/>
            <person name="Yun B.S."/>
            <person name="Whang K.S."/>
        </authorList>
    </citation>
    <scope>NUCLEOTIDE SEQUENCE [LARGE SCALE GENOMIC DNA]</scope>
    <source>
        <strain evidence="1 2">BH103</strain>
    </source>
</reference>
<dbReference type="Proteomes" id="UP000586119">
    <property type="component" value="Unassembled WGS sequence"/>
</dbReference>
<comment type="caution">
    <text evidence="1">The sequence shown here is derived from an EMBL/GenBank/DDBJ whole genome shotgun (WGS) entry which is preliminary data.</text>
</comment>
<evidence type="ECO:0000313" key="1">
    <source>
        <dbReference type="EMBL" id="NYS59735.1"/>
    </source>
</evidence>